<protein>
    <submittedName>
        <fullName evidence="1">Uncharacterized protein</fullName>
    </submittedName>
</protein>
<evidence type="ECO:0000313" key="1">
    <source>
        <dbReference type="EMBL" id="MED6148804.1"/>
    </source>
</evidence>
<keyword evidence="2" id="KW-1185">Reference proteome</keyword>
<gene>
    <name evidence="1" type="ORF">PIB30_056375</name>
</gene>
<organism evidence="1 2">
    <name type="scientific">Stylosanthes scabra</name>
    <dbReference type="NCBI Taxonomy" id="79078"/>
    <lineage>
        <taxon>Eukaryota</taxon>
        <taxon>Viridiplantae</taxon>
        <taxon>Streptophyta</taxon>
        <taxon>Embryophyta</taxon>
        <taxon>Tracheophyta</taxon>
        <taxon>Spermatophyta</taxon>
        <taxon>Magnoliopsida</taxon>
        <taxon>eudicotyledons</taxon>
        <taxon>Gunneridae</taxon>
        <taxon>Pentapetalae</taxon>
        <taxon>rosids</taxon>
        <taxon>fabids</taxon>
        <taxon>Fabales</taxon>
        <taxon>Fabaceae</taxon>
        <taxon>Papilionoideae</taxon>
        <taxon>50 kb inversion clade</taxon>
        <taxon>dalbergioids sensu lato</taxon>
        <taxon>Dalbergieae</taxon>
        <taxon>Pterocarpus clade</taxon>
        <taxon>Stylosanthes</taxon>
    </lineage>
</organism>
<reference evidence="1 2" key="1">
    <citation type="journal article" date="2023" name="Plants (Basel)">
        <title>Bridging the Gap: Combining Genomics and Transcriptomics Approaches to Understand Stylosanthes scabra, an Orphan Legume from the Brazilian Caatinga.</title>
        <authorList>
            <person name="Ferreira-Neto J.R.C."/>
            <person name="da Silva M.D."/>
            <person name="Binneck E."/>
            <person name="de Melo N.F."/>
            <person name="da Silva R.H."/>
            <person name="de Melo A.L.T.M."/>
            <person name="Pandolfi V."/>
            <person name="Bustamante F.O."/>
            <person name="Brasileiro-Vidal A.C."/>
            <person name="Benko-Iseppon A.M."/>
        </authorList>
    </citation>
    <scope>NUCLEOTIDE SEQUENCE [LARGE SCALE GENOMIC DNA]</scope>
    <source>
        <tissue evidence="1">Leaves</tissue>
    </source>
</reference>
<dbReference type="Proteomes" id="UP001341840">
    <property type="component" value="Unassembled WGS sequence"/>
</dbReference>
<dbReference type="EMBL" id="JASCZI010091071">
    <property type="protein sequence ID" value="MED6148804.1"/>
    <property type="molecule type" value="Genomic_DNA"/>
</dbReference>
<proteinExistence type="predicted"/>
<name>A0ABU6TK87_9FABA</name>
<comment type="caution">
    <text evidence="1">The sequence shown here is derived from an EMBL/GenBank/DDBJ whole genome shotgun (WGS) entry which is preliminary data.</text>
</comment>
<evidence type="ECO:0000313" key="2">
    <source>
        <dbReference type="Proteomes" id="UP001341840"/>
    </source>
</evidence>
<accession>A0ABU6TK87</accession>
<sequence>MAKAARRRLFRSHDITKPALNFTQSLFFHLHPSAPCHPPVLRPAVVAAAPPTHAHRPFHHHYLEPNLTAAHHYLPKETGTSEIGSSGEIAEAIKTKSLCEIGGISFKSIKEAKLLATIVGRKSQKNLKGEVTGKKLKPVKLAPNLKGRNLSTRILRLGSKPKLR</sequence>